<keyword evidence="3 5" id="KW-1133">Transmembrane helix</keyword>
<keyword evidence="4 5" id="KW-0472">Membrane</keyword>
<keyword evidence="7" id="KW-1185">Reference proteome</keyword>
<sequence>MDQGKFKRRLSLLDLSLLGIGSMVGSGWLFASQKAAGFAGGDAWMAWIFGAIAVLLIGLVYGELAAAIPRAGGFVRYPDYTHGSLVGFLIGFASMMAYSSVAGVEAEAVRGYMSSYIPGLEDAAQNVTAWGYLLQIALLVIFFLINYWSVNVFGKINTIVTLLKFIVPLLTIILLLVHFHPHNFAVGGASPGGVHGAMQALTAGGLVFAFLGFRQAVDFGAEARNPQRDIPRAIIIAVIGASAIYILLQISFIGAVPASHLTQGWGGVDFKSPFANLLETLGLGWAAVIIYADAILSPSGTGNIYLSGTARTLFAWAKNGYFYSVIGKVDARTGIPRGGLWMTLILSIIWTLPFRFSAWSGLVDAVTSATVMTYMIGPVSVTALRKTFPDLVRPYRLKGVHIIAPLAFLAASWIIYWAGWQTDSLLIGFTLASLILYFAFMDRDAQTRSQLRSDWKNGLWLIVYYVFIGVMSLLGSFTNTKVYPIVIPAPWDTIVVGVGSLIFYYWGVASALRVPRITDADEAEESTLGNF</sequence>
<name>A0A1H2RNC9_9BACL</name>
<feature type="transmembrane region" description="Helical" evidence="5">
    <location>
        <begin position="85"/>
        <end position="104"/>
    </location>
</feature>
<feature type="transmembrane region" description="Helical" evidence="5">
    <location>
        <begin position="461"/>
        <end position="479"/>
    </location>
</feature>
<reference evidence="7" key="1">
    <citation type="submission" date="2016-10" db="EMBL/GenBank/DDBJ databases">
        <authorList>
            <person name="Varghese N."/>
        </authorList>
    </citation>
    <scope>NUCLEOTIDE SEQUENCE [LARGE SCALE GENOMIC DNA]</scope>
    <source>
        <strain evidence="7">DSM 12489</strain>
    </source>
</reference>
<dbReference type="InterPro" id="IPR002293">
    <property type="entry name" value="AA/rel_permease1"/>
</dbReference>
<feature type="transmembrane region" description="Helical" evidence="5">
    <location>
        <begin position="12"/>
        <end position="31"/>
    </location>
</feature>
<feature type="transmembrane region" description="Helical" evidence="5">
    <location>
        <begin position="424"/>
        <end position="440"/>
    </location>
</feature>
<evidence type="ECO:0000256" key="2">
    <source>
        <dbReference type="ARBA" id="ARBA00022692"/>
    </source>
</evidence>
<gene>
    <name evidence="6" type="ORF">SAMN04489725_10368</name>
</gene>
<feature type="transmembrane region" description="Helical" evidence="5">
    <location>
        <begin position="162"/>
        <end position="180"/>
    </location>
</feature>
<proteinExistence type="predicted"/>
<evidence type="ECO:0000256" key="4">
    <source>
        <dbReference type="ARBA" id="ARBA00023136"/>
    </source>
</evidence>
<dbReference type="STRING" id="89784.SAMN04489725_10368"/>
<dbReference type="Pfam" id="PF13520">
    <property type="entry name" value="AA_permease_2"/>
    <property type="match status" value="1"/>
</dbReference>
<organism evidence="6 7">
    <name type="scientific">Alicyclobacillus hesperidum</name>
    <dbReference type="NCBI Taxonomy" id="89784"/>
    <lineage>
        <taxon>Bacteria</taxon>
        <taxon>Bacillati</taxon>
        <taxon>Bacillota</taxon>
        <taxon>Bacilli</taxon>
        <taxon>Bacillales</taxon>
        <taxon>Alicyclobacillaceae</taxon>
        <taxon>Alicyclobacillus</taxon>
    </lineage>
</organism>
<dbReference type="EMBL" id="FNOJ01000003">
    <property type="protein sequence ID" value="SDW20768.1"/>
    <property type="molecule type" value="Genomic_DNA"/>
</dbReference>
<feature type="transmembrane region" description="Helical" evidence="5">
    <location>
        <begin position="338"/>
        <end position="359"/>
    </location>
</feature>
<feature type="transmembrane region" description="Helical" evidence="5">
    <location>
        <begin position="233"/>
        <end position="254"/>
    </location>
</feature>
<dbReference type="GO" id="GO:0016020">
    <property type="term" value="C:membrane"/>
    <property type="evidence" value="ECO:0007669"/>
    <property type="project" value="UniProtKB-SubCell"/>
</dbReference>
<protein>
    <submittedName>
        <fullName evidence="6">Amino acid transporter</fullName>
    </submittedName>
</protein>
<keyword evidence="2 5" id="KW-0812">Transmembrane</keyword>
<dbReference type="InterPro" id="IPR052962">
    <property type="entry name" value="AA_Transporter_AGT"/>
</dbReference>
<accession>A0A1H2RNC9</accession>
<feature type="transmembrane region" description="Helical" evidence="5">
    <location>
        <begin position="365"/>
        <end position="385"/>
    </location>
</feature>
<comment type="subcellular location">
    <subcellularLocation>
        <location evidence="1">Membrane</location>
        <topology evidence="1">Multi-pass membrane protein</topology>
    </subcellularLocation>
</comment>
<evidence type="ECO:0000256" key="5">
    <source>
        <dbReference type="SAM" id="Phobius"/>
    </source>
</evidence>
<feature type="transmembrane region" description="Helical" evidence="5">
    <location>
        <begin position="485"/>
        <end position="506"/>
    </location>
</feature>
<feature type="transmembrane region" description="Helical" evidence="5">
    <location>
        <begin position="129"/>
        <end position="150"/>
    </location>
</feature>
<dbReference type="Proteomes" id="UP000182589">
    <property type="component" value="Unassembled WGS sequence"/>
</dbReference>
<dbReference type="RefSeq" id="WP_040289794.1">
    <property type="nucleotide sequence ID" value="NZ_FNOJ01000003.1"/>
</dbReference>
<evidence type="ECO:0000313" key="7">
    <source>
        <dbReference type="Proteomes" id="UP000182589"/>
    </source>
</evidence>
<feature type="transmembrane region" description="Helical" evidence="5">
    <location>
        <begin position="274"/>
        <end position="296"/>
    </location>
</feature>
<dbReference type="GO" id="GO:0022857">
    <property type="term" value="F:transmembrane transporter activity"/>
    <property type="evidence" value="ECO:0007669"/>
    <property type="project" value="InterPro"/>
</dbReference>
<feature type="transmembrane region" description="Helical" evidence="5">
    <location>
        <begin position="192"/>
        <end position="213"/>
    </location>
</feature>
<dbReference type="PANTHER" id="PTHR47547">
    <property type="match status" value="1"/>
</dbReference>
<dbReference type="PANTHER" id="PTHR47547:SF1">
    <property type="entry name" value="ASPARTATE-PROTON SYMPORTER"/>
    <property type="match status" value="1"/>
</dbReference>
<evidence type="ECO:0000256" key="1">
    <source>
        <dbReference type="ARBA" id="ARBA00004141"/>
    </source>
</evidence>
<dbReference type="AlphaFoldDB" id="A0A1H2RNC9"/>
<dbReference type="PIRSF" id="PIRSF006060">
    <property type="entry name" value="AA_transporter"/>
    <property type="match status" value="1"/>
</dbReference>
<evidence type="ECO:0000313" key="6">
    <source>
        <dbReference type="EMBL" id="SDW20768.1"/>
    </source>
</evidence>
<feature type="transmembrane region" description="Helical" evidence="5">
    <location>
        <begin position="43"/>
        <end position="64"/>
    </location>
</feature>
<evidence type="ECO:0000256" key="3">
    <source>
        <dbReference type="ARBA" id="ARBA00022989"/>
    </source>
</evidence>
<feature type="transmembrane region" description="Helical" evidence="5">
    <location>
        <begin position="397"/>
        <end position="418"/>
    </location>
</feature>
<dbReference type="Gene3D" id="1.20.1740.10">
    <property type="entry name" value="Amino acid/polyamine transporter I"/>
    <property type="match status" value="1"/>
</dbReference>